<dbReference type="InterPro" id="IPR059179">
    <property type="entry name" value="MLKL-like_MCAfunc"/>
</dbReference>
<proteinExistence type="predicted"/>
<dbReference type="InterPro" id="IPR000719">
    <property type="entry name" value="Prot_kinase_dom"/>
</dbReference>
<gene>
    <name evidence="2" type="ORF">BOTBODRAFT_177764</name>
</gene>
<evidence type="ECO:0000259" key="1">
    <source>
        <dbReference type="PROSITE" id="PS50011"/>
    </source>
</evidence>
<dbReference type="GO" id="GO:0004674">
    <property type="term" value="F:protein serine/threonine kinase activity"/>
    <property type="evidence" value="ECO:0007669"/>
    <property type="project" value="TreeGrafter"/>
</dbReference>
<dbReference type="PANTHER" id="PTHR44329:SF214">
    <property type="entry name" value="PROTEIN KINASE DOMAIN-CONTAINING PROTEIN"/>
    <property type="match status" value="1"/>
</dbReference>
<protein>
    <recommendedName>
        <fullName evidence="1">Protein kinase domain-containing protein</fullName>
    </recommendedName>
</protein>
<dbReference type="PROSITE" id="PS50011">
    <property type="entry name" value="PROTEIN_KINASE_DOM"/>
    <property type="match status" value="1"/>
</dbReference>
<dbReference type="InterPro" id="IPR036537">
    <property type="entry name" value="Adaptor_Cbl_N_dom_sf"/>
</dbReference>
<keyword evidence="3" id="KW-1185">Reference proteome</keyword>
<dbReference type="AlphaFoldDB" id="A0A067MH60"/>
<reference evidence="3" key="1">
    <citation type="journal article" date="2014" name="Proc. Natl. Acad. Sci. U.S.A.">
        <title>Extensive sampling of basidiomycete genomes demonstrates inadequacy of the white-rot/brown-rot paradigm for wood decay fungi.</title>
        <authorList>
            <person name="Riley R."/>
            <person name="Salamov A.A."/>
            <person name="Brown D.W."/>
            <person name="Nagy L.G."/>
            <person name="Floudas D."/>
            <person name="Held B.W."/>
            <person name="Levasseur A."/>
            <person name="Lombard V."/>
            <person name="Morin E."/>
            <person name="Otillar R."/>
            <person name="Lindquist E.A."/>
            <person name="Sun H."/>
            <person name="LaButti K.M."/>
            <person name="Schmutz J."/>
            <person name="Jabbour D."/>
            <person name="Luo H."/>
            <person name="Baker S.E."/>
            <person name="Pisabarro A.G."/>
            <person name="Walton J.D."/>
            <person name="Blanchette R.A."/>
            <person name="Henrissat B."/>
            <person name="Martin F."/>
            <person name="Cullen D."/>
            <person name="Hibbett D.S."/>
            <person name="Grigoriev I.V."/>
        </authorList>
    </citation>
    <scope>NUCLEOTIDE SEQUENCE [LARGE SCALE GENOMIC DNA]</scope>
    <source>
        <strain evidence="3">FD-172 SS1</strain>
    </source>
</reference>
<evidence type="ECO:0000313" key="3">
    <source>
        <dbReference type="Proteomes" id="UP000027195"/>
    </source>
</evidence>
<organism evidence="2 3">
    <name type="scientific">Botryobasidium botryosum (strain FD-172 SS1)</name>
    <dbReference type="NCBI Taxonomy" id="930990"/>
    <lineage>
        <taxon>Eukaryota</taxon>
        <taxon>Fungi</taxon>
        <taxon>Dikarya</taxon>
        <taxon>Basidiomycota</taxon>
        <taxon>Agaricomycotina</taxon>
        <taxon>Agaricomycetes</taxon>
        <taxon>Cantharellales</taxon>
        <taxon>Botryobasidiaceae</taxon>
        <taxon>Botryobasidium</taxon>
    </lineage>
</organism>
<dbReference type="PROSITE" id="PS00108">
    <property type="entry name" value="PROTEIN_KINASE_ST"/>
    <property type="match status" value="1"/>
</dbReference>
<dbReference type="SUPFAM" id="SSF56112">
    <property type="entry name" value="Protein kinase-like (PK-like)"/>
    <property type="match status" value="1"/>
</dbReference>
<dbReference type="InterPro" id="IPR001245">
    <property type="entry name" value="Ser-Thr/Tyr_kinase_cat_dom"/>
</dbReference>
<feature type="domain" description="Protein kinase" evidence="1">
    <location>
        <begin position="14"/>
        <end position="291"/>
    </location>
</feature>
<accession>A0A067MH60</accession>
<dbReference type="GO" id="GO:0005524">
    <property type="term" value="F:ATP binding"/>
    <property type="evidence" value="ECO:0007669"/>
    <property type="project" value="InterPro"/>
</dbReference>
<dbReference type="Proteomes" id="UP000027195">
    <property type="component" value="Unassembled WGS sequence"/>
</dbReference>
<dbReference type="EMBL" id="KL198063">
    <property type="protein sequence ID" value="KDQ10876.1"/>
    <property type="molecule type" value="Genomic_DNA"/>
</dbReference>
<dbReference type="OrthoDB" id="4062651at2759"/>
<dbReference type="HOGENOM" id="CLU_426982_0_0_1"/>
<dbReference type="InterPro" id="IPR051681">
    <property type="entry name" value="Ser/Thr_Kinases-Pseudokinases"/>
</dbReference>
<dbReference type="GO" id="GO:0007166">
    <property type="term" value="P:cell surface receptor signaling pathway"/>
    <property type="evidence" value="ECO:0007669"/>
    <property type="project" value="InterPro"/>
</dbReference>
<dbReference type="Gene3D" id="1.20.930.20">
    <property type="entry name" value="Adaptor protein Cbl, N-terminal domain"/>
    <property type="match status" value="1"/>
</dbReference>
<sequence>MDLSDIDLAGTVQKVEEKPVAQGGFSDIYLGLWTKSPHAETMQVAVKVIVTRRSNKDTDRRIERRLNREISTWRNLDHPGIIKLYGISSDFGKFPALVSPWYNNGDASRYLKAHPGADRHHLLRGAVAAVQYLHGLQPAVVHGDIKAANLLVKDNGEACLGDFGLSRFIQHVSTGVTTTTPNSGTPRWMAPELLFGSGGDLAPITKEGDVYALGCLALEAPSKLTTDEWPWYSIHNNAEFMVKVYEGHLPPRPENEVAAHELSDELWSLITSCWSYKPTERPQVTTVHSRLLSIIGAKQPGTLAAGASYSHSDGLIDRSNISCGAEVEMDRTLTTSELPDGMAQNSPGLDLAQTREQSFRRAAASLSLPPGVNALVSLLRDLSPLLTRSHITEEQIQLLRDRTALCFRIIAENWNAELHESTLGPSLARLLGLLEKIQASTTQYDSYGHFKRFIYQSNIANDIEANLKRLDHALAAFGLAAAMAQHRRGQDFVMATGKDSDKRGKALIDQVAEGSAAAAQLAPVPRLAVAAAVFQAIIAASARVKFNKEKCQLLLDRSEECFHAIDGSSQPVYKSALKPTVIKFIELLEDIRTSMETYASYNRFESFINQSLIADDIGTKLKHLNHMLVAFGMAAAMARYK</sequence>
<dbReference type="InParanoid" id="A0A067MH60"/>
<dbReference type="STRING" id="930990.A0A067MH60"/>
<dbReference type="Pfam" id="PF07714">
    <property type="entry name" value="PK_Tyr_Ser-Thr"/>
    <property type="match status" value="1"/>
</dbReference>
<dbReference type="InterPro" id="IPR008271">
    <property type="entry name" value="Ser/Thr_kinase_AS"/>
</dbReference>
<dbReference type="CDD" id="cd21037">
    <property type="entry name" value="MLKL_NTD"/>
    <property type="match status" value="1"/>
</dbReference>
<dbReference type="SMART" id="SM00220">
    <property type="entry name" value="S_TKc"/>
    <property type="match status" value="1"/>
</dbReference>
<evidence type="ECO:0000313" key="2">
    <source>
        <dbReference type="EMBL" id="KDQ10876.1"/>
    </source>
</evidence>
<dbReference type="Gene3D" id="1.10.510.10">
    <property type="entry name" value="Transferase(Phosphotransferase) domain 1"/>
    <property type="match status" value="1"/>
</dbReference>
<name>A0A067MH60_BOTB1</name>
<dbReference type="PANTHER" id="PTHR44329">
    <property type="entry name" value="SERINE/THREONINE-PROTEIN KINASE TNNI3K-RELATED"/>
    <property type="match status" value="1"/>
</dbReference>
<dbReference type="InterPro" id="IPR011009">
    <property type="entry name" value="Kinase-like_dom_sf"/>
</dbReference>